<dbReference type="GO" id="GO:0016020">
    <property type="term" value="C:membrane"/>
    <property type="evidence" value="ECO:0007669"/>
    <property type="project" value="UniProtKB-SubCell"/>
</dbReference>
<keyword evidence="5" id="KW-0677">Repeat</keyword>
<dbReference type="GO" id="GO:0005509">
    <property type="term" value="F:calcium ion binding"/>
    <property type="evidence" value="ECO:0007669"/>
    <property type="project" value="InterPro"/>
</dbReference>
<evidence type="ECO:0008006" key="10">
    <source>
        <dbReference type="Google" id="ProtNLM"/>
    </source>
</evidence>
<dbReference type="GO" id="GO:0090729">
    <property type="term" value="F:toxin activity"/>
    <property type="evidence" value="ECO:0007669"/>
    <property type="project" value="UniProtKB-KW"/>
</dbReference>
<reference evidence="8 9" key="1">
    <citation type="submission" date="2015-05" db="EMBL/GenBank/DDBJ databases">
        <title>Draft genome sequence of Microvirga vignae strain BR3299, a novel nitrogen fixing bacteria isolated from Brazil semi-aired region.</title>
        <authorList>
            <person name="Zilli J.E."/>
            <person name="Passos S.R."/>
            <person name="Leite J."/>
            <person name="Baldani J.I."/>
            <person name="Xavier G.R."/>
            <person name="Rumjaneck N.G."/>
            <person name="Simoes-Araujo J.L."/>
        </authorList>
    </citation>
    <scope>NUCLEOTIDE SEQUENCE [LARGE SCALE GENOMIC DNA]</scope>
    <source>
        <strain evidence="8 9">BR3299</strain>
    </source>
</reference>
<dbReference type="PATRIC" id="fig|1225564.3.peg.3912"/>
<evidence type="ECO:0000256" key="7">
    <source>
        <dbReference type="ARBA" id="ARBA00023136"/>
    </source>
</evidence>
<dbReference type="SUPFAM" id="SSF51120">
    <property type="entry name" value="beta-Roll"/>
    <property type="match status" value="3"/>
</dbReference>
<evidence type="ECO:0000256" key="4">
    <source>
        <dbReference type="ARBA" id="ARBA00022656"/>
    </source>
</evidence>
<dbReference type="InterPro" id="IPR001343">
    <property type="entry name" value="Hemolysn_Ca-bd"/>
</dbReference>
<dbReference type="InterPro" id="IPR003995">
    <property type="entry name" value="RTX_toxin_determinant-A"/>
</dbReference>
<dbReference type="Proteomes" id="UP000035489">
    <property type="component" value="Unassembled WGS sequence"/>
</dbReference>
<evidence type="ECO:0000256" key="6">
    <source>
        <dbReference type="ARBA" id="ARBA00023026"/>
    </source>
</evidence>
<evidence type="ECO:0000313" key="8">
    <source>
        <dbReference type="EMBL" id="KLK92311.1"/>
    </source>
</evidence>
<dbReference type="EMBL" id="LCYG01000037">
    <property type="protein sequence ID" value="KLK92311.1"/>
    <property type="molecule type" value="Genomic_DNA"/>
</dbReference>
<dbReference type="GO" id="GO:0005576">
    <property type="term" value="C:extracellular region"/>
    <property type="evidence" value="ECO:0007669"/>
    <property type="project" value="UniProtKB-SubCell"/>
</dbReference>
<dbReference type="PANTHER" id="PTHR38340">
    <property type="entry name" value="S-LAYER PROTEIN"/>
    <property type="match status" value="1"/>
</dbReference>
<comment type="caution">
    <text evidence="8">The sequence shown here is derived from an EMBL/GenBank/DDBJ whole genome shotgun (WGS) entry which is preliminary data.</text>
</comment>
<dbReference type="InterPro" id="IPR050557">
    <property type="entry name" value="RTX_toxin/Mannuronan_C5-epim"/>
</dbReference>
<dbReference type="Pfam" id="PF00353">
    <property type="entry name" value="HemolysinCabind"/>
    <property type="match status" value="4"/>
</dbReference>
<sequence>MKRCLSWPGNRRKASTTAYSYDTLNPCPATSAFGDHAVDLDGFDTVFLGVEATIKASGLAADGIHSTGTDDRLNILGSVIANDRGIGGSTMNIVVGQTGAVSGLVGIDLSGSGNEIANFGTITGSVGINVRRSAAPGQSRITNAGTIIGQAGNVIELSGNHDVVNTGSIYGDDSGISFTANVGTSHLYNKGIIVGLGILGAVTGGAASEQIINEGLIDGGIDFGGNADLSDGRFGAVIGTIDAGSGNDTVFGGNGDEVFEPGDGDDIVDGGSGNDTVVIFRAGNATIDLRLTDAQDTGQGMDTFIGIEHVRSDYGNDLLIGNALNNRLSGGLGADTLEGGLGNDTVEGGSAADSDTASYSGSAVAVVSLALQGQAQNTRGYGFDTLINIDNLSGGSGNDVFTGDNNANMLLGNGGNDTLRGGLEADVLDGGAGIDTVVFDGEVAITVDLRRGLARGEGDNILSSIENLTGSSGADGFIGTALANIFIGNGGNDTLNGGAGNDQLYGGTDTGFDVFVFNTALNSATN</sequence>
<protein>
    <recommendedName>
        <fullName evidence="10">Calcium-binding protein</fullName>
    </recommendedName>
</protein>
<evidence type="ECO:0000256" key="5">
    <source>
        <dbReference type="ARBA" id="ARBA00022737"/>
    </source>
</evidence>
<keyword evidence="9" id="KW-1185">Reference proteome</keyword>
<keyword evidence="4" id="KW-0800">Toxin</keyword>
<comment type="subcellular location">
    <subcellularLocation>
        <location evidence="1">Membrane</location>
    </subcellularLocation>
    <subcellularLocation>
        <location evidence="2">Secreted</location>
    </subcellularLocation>
</comment>
<evidence type="ECO:0000256" key="3">
    <source>
        <dbReference type="ARBA" id="ARBA00022525"/>
    </source>
</evidence>
<evidence type="ECO:0000256" key="2">
    <source>
        <dbReference type="ARBA" id="ARBA00004613"/>
    </source>
</evidence>
<dbReference type="PANTHER" id="PTHR38340:SF1">
    <property type="entry name" value="S-LAYER PROTEIN"/>
    <property type="match status" value="1"/>
</dbReference>
<proteinExistence type="predicted"/>
<organism evidence="8 9">
    <name type="scientific">Microvirga vignae</name>
    <dbReference type="NCBI Taxonomy" id="1225564"/>
    <lineage>
        <taxon>Bacteria</taxon>
        <taxon>Pseudomonadati</taxon>
        <taxon>Pseudomonadota</taxon>
        <taxon>Alphaproteobacteria</taxon>
        <taxon>Hyphomicrobiales</taxon>
        <taxon>Methylobacteriaceae</taxon>
        <taxon>Microvirga</taxon>
    </lineage>
</organism>
<dbReference type="Gene3D" id="2.150.10.10">
    <property type="entry name" value="Serralysin-like metalloprotease, C-terminal"/>
    <property type="match status" value="3"/>
</dbReference>
<evidence type="ECO:0000313" key="9">
    <source>
        <dbReference type="Proteomes" id="UP000035489"/>
    </source>
</evidence>
<name>A0A0H1RBW2_9HYPH</name>
<accession>A0A0H1RBW2</accession>
<dbReference type="PRINTS" id="PR00313">
    <property type="entry name" value="CABNDNGRPT"/>
</dbReference>
<keyword evidence="7" id="KW-0472">Membrane</keyword>
<dbReference type="STRING" id="1225564.AA309_15110"/>
<keyword evidence="6" id="KW-0843">Virulence</keyword>
<dbReference type="AlphaFoldDB" id="A0A0H1RBW2"/>
<dbReference type="PRINTS" id="PR01488">
    <property type="entry name" value="RTXTOXINA"/>
</dbReference>
<gene>
    <name evidence="8" type="ORF">AA309_15110</name>
</gene>
<keyword evidence="3" id="KW-0964">Secreted</keyword>
<evidence type="ECO:0000256" key="1">
    <source>
        <dbReference type="ARBA" id="ARBA00004370"/>
    </source>
</evidence>
<dbReference type="InterPro" id="IPR011049">
    <property type="entry name" value="Serralysin-like_metalloprot_C"/>
</dbReference>